<dbReference type="KEGG" id="tro:trd_0492"/>
<feature type="transmembrane region" description="Helical" evidence="8">
    <location>
        <begin position="384"/>
        <end position="404"/>
    </location>
</feature>
<feature type="transmembrane region" description="Helical" evidence="8">
    <location>
        <begin position="286"/>
        <end position="311"/>
    </location>
</feature>
<feature type="transmembrane region" description="Helical" evidence="8">
    <location>
        <begin position="49"/>
        <end position="65"/>
    </location>
</feature>
<dbReference type="PANTHER" id="PTHR42718:SF9">
    <property type="entry name" value="MAJOR FACILITATOR SUPERFAMILY MULTIDRUG TRANSPORTER MFSC"/>
    <property type="match status" value="1"/>
</dbReference>
<gene>
    <name evidence="10" type="ordered locus">trd_0492</name>
</gene>
<dbReference type="InterPro" id="IPR020846">
    <property type="entry name" value="MFS_dom"/>
</dbReference>
<evidence type="ECO:0000313" key="10">
    <source>
        <dbReference type="EMBL" id="ACM04777.1"/>
    </source>
</evidence>
<dbReference type="InterPro" id="IPR004638">
    <property type="entry name" value="EmrB-like"/>
</dbReference>
<keyword evidence="3" id="KW-0813">Transport</keyword>
<dbReference type="GO" id="GO:0005886">
    <property type="term" value="C:plasma membrane"/>
    <property type="evidence" value="ECO:0007669"/>
    <property type="project" value="UniProtKB-SubCell"/>
</dbReference>
<comment type="similarity">
    <text evidence="2">Belongs to the major facilitator superfamily. EmrB family.</text>
</comment>
<dbReference type="Proteomes" id="UP000000447">
    <property type="component" value="Chromosome"/>
</dbReference>
<feature type="transmembrane region" description="Helical" evidence="8">
    <location>
        <begin position="502"/>
        <end position="520"/>
    </location>
</feature>
<feature type="transmembrane region" description="Helical" evidence="8">
    <location>
        <begin position="102"/>
        <end position="121"/>
    </location>
</feature>
<feature type="transmembrane region" description="Helical" evidence="8">
    <location>
        <begin position="12"/>
        <end position="37"/>
    </location>
</feature>
<feature type="transmembrane region" description="Helical" evidence="8">
    <location>
        <begin position="317"/>
        <end position="340"/>
    </location>
</feature>
<evidence type="ECO:0000256" key="6">
    <source>
        <dbReference type="ARBA" id="ARBA00022989"/>
    </source>
</evidence>
<evidence type="ECO:0000256" key="8">
    <source>
        <dbReference type="SAM" id="Phobius"/>
    </source>
</evidence>
<feature type="transmembrane region" description="Helical" evidence="8">
    <location>
        <begin position="246"/>
        <end position="265"/>
    </location>
</feature>
<feature type="transmembrane region" description="Helical" evidence="8">
    <location>
        <begin position="165"/>
        <end position="185"/>
    </location>
</feature>
<dbReference type="InterPro" id="IPR036259">
    <property type="entry name" value="MFS_trans_sf"/>
</dbReference>
<dbReference type="CDD" id="cd17321">
    <property type="entry name" value="MFS_MMR_MDR_like"/>
    <property type="match status" value="1"/>
</dbReference>
<sequence length="544" mass="57019">MTAAPRTRWLGLASLALGLAMIIVDATIVNVAIPSIIEDLGLQLTDAEWVNTVYSLVFAALLVTVGRLGDLYGRKRIYLGGLALFVGASLLCASAPSGTLLIAARALQGIGAACILPSTLSSVNAMFRGRERALAFGIWGSVIGGMAALGPLVGGWLTTDFSWRWAFYINLPIGLVAGTIALLTVPETRDPSAAPGIDLIGIVTSAIGFAALVFGLIEGERYGWWRPTDTFRIGSWEWPFATLSPVPVALALAALFLPTFALYELRRVRANRPVLLDLRLFRYRTFRWGNLAALIVSLGEFGIVFVLPLYLQAVLGYTAFQTGLVLLATAIGAFLGGPAAANLAQRFGARQVIRAGMLFEAVGLLLIVPFLAPDTTGWRLAPALFLYGLGVGLATAQLTSVILAEVPTAQSGQASGTQSTTRQVGAALGIALLGTILAAGLGSGTKSRLIDQLGIPPQQAAALARAAKQSAGQILVQLQTQPGTQPIVQAIEAAFTDAARRTALVAAAFILVGFIASWLIPDIRPERGPTAVSEPATAESRPTG</sequence>
<feature type="transmembrane region" description="Helical" evidence="8">
    <location>
        <begin position="197"/>
        <end position="217"/>
    </location>
</feature>
<dbReference type="PANTHER" id="PTHR42718">
    <property type="entry name" value="MAJOR FACILITATOR SUPERFAMILY MULTIDRUG TRANSPORTER MFSC"/>
    <property type="match status" value="1"/>
</dbReference>
<dbReference type="PROSITE" id="PS50850">
    <property type="entry name" value="MFS"/>
    <property type="match status" value="1"/>
</dbReference>
<keyword evidence="11" id="KW-1185">Reference proteome</keyword>
<dbReference type="GO" id="GO:0022857">
    <property type="term" value="F:transmembrane transporter activity"/>
    <property type="evidence" value="ECO:0007669"/>
    <property type="project" value="InterPro"/>
</dbReference>
<evidence type="ECO:0000313" key="11">
    <source>
        <dbReference type="Proteomes" id="UP000000447"/>
    </source>
</evidence>
<keyword evidence="5 8" id="KW-0812">Transmembrane</keyword>
<evidence type="ECO:0000256" key="1">
    <source>
        <dbReference type="ARBA" id="ARBA00004651"/>
    </source>
</evidence>
<dbReference type="InterPro" id="IPR011701">
    <property type="entry name" value="MFS"/>
</dbReference>
<dbReference type="Gene3D" id="1.20.1250.20">
    <property type="entry name" value="MFS general substrate transporter like domains"/>
    <property type="match status" value="1"/>
</dbReference>
<feature type="transmembrane region" description="Helical" evidence="8">
    <location>
        <begin position="77"/>
        <end position="96"/>
    </location>
</feature>
<dbReference type="AlphaFoldDB" id="B9KYE7"/>
<feature type="domain" description="Major facilitator superfamily (MFS) profile" evidence="9">
    <location>
        <begin position="11"/>
        <end position="525"/>
    </location>
</feature>
<dbReference type="OrthoDB" id="146360at2"/>
<evidence type="ECO:0000256" key="4">
    <source>
        <dbReference type="ARBA" id="ARBA00022475"/>
    </source>
</evidence>
<dbReference type="RefSeq" id="WP_012641897.1">
    <property type="nucleotide sequence ID" value="NC_011959.1"/>
</dbReference>
<evidence type="ECO:0000259" key="9">
    <source>
        <dbReference type="PROSITE" id="PS50850"/>
    </source>
</evidence>
<keyword evidence="6 8" id="KW-1133">Transmembrane helix</keyword>
<dbReference type="EMBL" id="CP001275">
    <property type="protein sequence ID" value="ACM04777.1"/>
    <property type="molecule type" value="Genomic_DNA"/>
</dbReference>
<reference evidence="10 11" key="1">
    <citation type="journal article" date="2009" name="PLoS ONE">
        <title>Complete genome sequence of the aerobic CO-oxidizing thermophile Thermomicrobium roseum.</title>
        <authorList>
            <person name="Wu D."/>
            <person name="Raymond J."/>
            <person name="Wu M."/>
            <person name="Chatterji S."/>
            <person name="Ren Q."/>
            <person name="Graham J.E."/>
            <person name="Bryant D.A."/>
            <person name="Robb F."/>
            <person name="Colman A."/>
            <person name="Tallon L.J."/>
            <person name="Badger J.H."/>
            <person name="Madupu R."/>
            <person name="Ward N.L."/>
            <person name="Eisen J.A."/>
        </authorList>
    </citation>
    <scope>NUCLEOTIDE SEQUENCE [LARGE SCALE GENOMIC DNA]</scope>
    <source>
        <strain evidence="11">ATCC 27502 / DSM 5159 / P-2</strain>
    </source>
</reference>
<dbReference type="PRINTS" id="PR01036">
    <property type="entry name" value="TCRTETB"/>
</dbReference>
<evidence type="ECO:0000256" key="2">
    <source>
        <dbReference type="ARBA" id="ARBA00008537"/>
    </source>
</evidence>
<organism evidence="10 11">
    <name type="scientific">Thermomicrobium roseum (strain ATCC 27502 / DSM 5159 / P-2)</name>
    <dbReference type="NCBI Taxonomy" id="309801"/>
    <lineage>
        <taxon>Bacteria</taxon>
        <taxon>Pseudomonadati</taxon>
        <taxon>Thermomicrobiota</taxon>
        <taxon>Thermomicrobia</taxon>
        <taxon>Thermomicrobiales</taxon>
        <taxon>Thermomicrobiaceae</taxon>
        <taxon>Thermomicrobium</taxon>
    </lineage>
</organism>
<keyword evidence="7 8" id="KW-0472">Membrane</keyword>
<dbReference type="SUPFAM" id="SSF103473">
    <property type="entry name" value="MFS general substrate transporter"/>
    <property type="match status" value="2"/>
</dbReference>
<dbReference type="Pfam" id="PF07690">
    <property type="entry name" value="MFS_1"/>
    <property type="match status" value="2"/>
</dbReference>
<evidence type="ECO:0000256" key="7">
    <source>
        <dbReference type="ARBA" id="ARBA00023136"/>
    </source>
</evidence>
<feature type="transmembrane region" description="Helical" evidence="8">
    <location>
        <begin position="424"/>
        <end position="443"/>
    </location>
</feature>
<evidence type="ECO:0000256" key="3">
    <source>
        <dbReference type="ARBA" id="ARBA00022448"/>
    </source>
</evidence>
<proteinExistence type="inferred from homology"/>
<dbReference type="NCBIfam" id="TIGR00711">
    <property type="entry name" value="efflux_EmrB"/>
    <property type="match status" value="1"/>
</dbReference>
<dbReference type="eggNOG" id="COG0477">
    <property type="taxonomic scope" value="Bacteria"/>
</dbReference>
<name>B9KYE7_THERP</name>
<comment type="subcellular location">
    <subcellularLocation>
        <location evidence="1">Cell membrane</location>
        <topology evidence="1">Multi-pass membrane protein</topology>
    </subcellularLocation>
</comment>
<dbReference type="eggNOG" id="COG2211">
    <property type="taxonomic scope" value="Bacteria"/>
</dbReference>
<protein>
    <submittedName>
        <fullName evidence="10">Putative transport protein</fullName>
    </submittedName>
</protein>
<dbReference type="Gene3D" id="1.20.1720.10">
    <property type="entry name" value="Multidrug resistance protein D"/>
    <property type="match status" value="1"/>
</dbReference>
<keyword evidence="4" id="KW-1003">Cell membrane</keyword>
<evidence type="ECO:0000256" key="5">
    <source>
        <dbReference type="ARBA" id="ARBA00022692"/>
    </source>
</evidence>
<accession>B9KYE7</accession>
<feature type="transmembrane region" description="Helical" evidence="8">
    <location>
        <begin position="133"/>
        <end position="153"/>
    </location>
</feature>
<feature type="transmembrane region" description="Helical" evidence="8">
    <location>
        <begin position="352"/>
        <end position="372"/>
    </location>
</feature>
<dbReference type="HOGENOM" id="CLU_000960_28_2_0"/>